<dbReference type="InterPro" id="IPR048395">
    <property type="entry name" value="Glyco_hydro_31_C"/>
</dbReference>
<evidence type="ECO:0000313" key="7">
    <source>
        <dbReference type="Proteomes" id="UP000316270"/>
    </source>
</evidence>
<evidence type="ECO:0000256" key="1">
    <source>
        <dbReference type="ARBA" id="ARBA00007806"/>
    </source>
</evidence>
<dbReference type="GO" id="GO:0030246">
    <property type="term" value="F:carbohydrate binding"/>
    <property type="evidence" value="ECO:0007669"/>
    <property type="project" value="InterPro"/>
</dbReference>
<evidence type="ECO:0000256" key="2">
    <source>
        <dbReference type="RuleBase" id="RU361185"/>
    </source>
</evidence>
<evidence type="ECO:0008006" key="8">
    <source>
        <dbReference type="Google" id="ProtNLM"/>
    </source>
</evidence>
<comment type="similarity">
    <text evidence="1 2">Belongs to the glycosyl hydrolase 31 family.</text>
</comment>
<keyword evidence="7" id="KW-1185">Reference proteome</keyword>
<feature type="chain" id="PRO_5021798692" description="Alpha-xylosidase A" evidence="3">
    <location>
        <begin position="31"/>
        <end position="756"/>
    </location>
</feature>
<dbReference type="InterPro" id="IPR011013">
    <property type="entry name" value="Gal_mutarotase_sf_dom"/>
</dbReference>
<accession>A0A517LQ08</accession>
<evidence type="ECO:0000259" key="4">
    <source>
        <dbReference type="Pfam" id="PF01055"/>
    </source>
</evidence>
<dbReference type="CDD" id="cd14752">
    <property type="entry name" value="GH31_N"/>
    <property type="match status" value="1"/>
</dbReference>
<dbReference type="Gene3D" id="2.60.40.1180">
    <property type="entry name" value="Golgi alpha-mannosidase II"/>
    <property type="match status" value="1"/>
</dbReference>
<dbReference type="InterPro" id="IPR017853">
    <property type="entry name" value="GH"/>
</dbReference>
<dbReference type="Gene3D" id="2.60.40.1760">
    <property type="entry name" value="glycosyl hydrolase (family 31)"/>
    <property type="match status" value="1"/>
</dbReference>
<dbReference type="EMBL" id="CP042202">
    <property type="protein sequence ID" value="QDS77717.1"/>
    <property type="molecule type" value="Genomic_DNA"/>
</dbReference>
<reference evidence="6 7" key="1">
    <citation type="submission" date="2019-07" db="EMBL/GenBank/DDBJ databases">
        <title>Finished genome of Venturia effusa.</title>
        <authorList>
            <person name="Young C.A."/>
            <person name="Cox M.P."/>
            <person name="Ganley A.R.D."/>
            <person name="David W.J."/>
        </authorList>
    </citation>
    <scope>NUCLEOTIDE SEQUENCE [LARGE SCALE GENOMIC DNA]</scope>
    <source>
        <strain evidence="7">albino</strain>
    </source>
</reference>
<dbReference type="PANTHER" id="PTHR43863:SF2">
    <property type="entry name" value="MALTASE-GLUCOAMYLASE"/>
    <property type="match status" value="1"/>
</dbReference>
<dbReference type="OrthoDB" id="10070917at2759"/>
<organism evidence="6 7">
    <name type="scientific">Venturia effusa</name>
    <dbReference type="NCBI Taxonomy" id="50376"/>
    <lineage>
        <taxon>Eukaryota</taxon>
        <taxon>Fungi</taxon>
        <taxon>Dikarya</taxon>
        <taxon>Ascomycota</taxon>
        <taxon>Pezizomycotina</taxon>
        <taxon>Dothideomycetes</taxon>
        <taxon>Pleosporomycetidae</taxon>
        <taxon>Venturiales</taxon>
        <taxon>Venturiaceae</taxon>
        <taxon>Venturia</taxon>
    </lineage>
</organism>
<dbReference type="InterPro" id="IPR000322">
    <property type="entry name" value="Glyco_hydro_31_TIM"/>
</dbReference>
<feature type="domain" description="Glycoside hydrolase family 31 TIM barrel" evidence="4">
    <location>
        <begin position="278"/>
        <end position="634"/>
    </location>
</feature>
<evidence type="ECO:0000259" key="5">
    <source>
        <dbReference type="Pfam" id="PF21365"/>
    </source>
</evidence>
<keyword evidence="2" id="KW-0378">Hydrolase</keyword>
<keyword evidence="2" id="KW-0326">Glycosidase</keyword>
<protein>
    <recommendedName>
        <fullName evidence="8">Alpha-xylosidase A</fullName>
    </recommendedName>
</protein>
<gene>
    <name evidence="6" type="ORF">FKW77_004166</name>
</gene>
<dbReference type="PANTHER" id="PTHR43863">
    <property type="entry name" value="HYDROLASE, PUTATIVE (AFU_ORTHOLOGUE AFUA_1G03140)-RELATED"/>
    <property type="match status" value="1"/>
</dbReference>
<dbReference type="Pfam" id="PF01055">
    <property type="entry name" value="Glyco_hydro_31_2nd"/>
    <property type="match status" value="1"/>
</dbReference>
<dbReference type="Pfam" id="PF21365">
    <property type="entry name" value="Glyco_hydro_31_3rd"/>
    <property type="match status" value="1"/>
</dbReference>
<name>A0A517LQ08_9PEZI</name>
<evidence type="ECO:0000256" key="3">
    <source>
        <dbReference type="SAM" id="SignalP"/>
    </source>
</evidence>
<feature type="signal peptide" evidence="3">
    <location>
        <begin position="1"/>
        <end position="30"/>
    </location>
</feature>
<dbReference type="GO" id="GO:0005975">
    <property type="term" value="P:carbohydrate metabolic process"/>
    <property type="evidence" value="ECO:0007669"/>
    <property type="project" value="InterPro"/>
</dbReference>
<proteinExistence type="inferred from homology"/>
<dbReference type="SUPFAM" id="SSF51011">
    <property type="entry name" value="Glycosyl hydrolase domain"/>
    <property type="match status" value="1"/>
</dbReference>
<keyword evidence="3" id="KW-0732">Signal</keyword>
<dbReference type="AlphaFoldDB" id="A0A517LQ08"/>
<dbReference type="GO" id="GO:0004553">
    <property type="term" value="F:hydrolase activity, hydrolyzing O-glycosyl compounds"/>
    <property type="evidence" value="ECO:0007669"/>
    <property type="project" value="InterPro"/>
</dbReference>
<dbReference type="SUPFAM" id="SSF74650">
    <property type="entry name" value="Galactose mutarotase-like"/>
    <property type="match status" value="1"/>
</dbReference>
<feature type="domain" description="Glycosyl hydrolase family 31 C-terminal" evidence="5">
    <location>
        <begin position="645"/>
        <end position="742"/>
    </location>
</feature>
<dbReference type="InterPro" id="IPR013780">
    <property type="entry name" value="Glyco_hydro_b"/>
</dbReference>
<sequence length="756" mass="84667">MKFTMFVNAIAQAWRFIFFFAILITAQVQYQNESNNTNTAPPSSGFKIQHGFETILVQPFGYDGFRVRAWPFRPPTGNEISFIYDPPLEGPENGEAHGMNFDTYLNGNSTFSLRNGNTVVQTNNSDTGAYRLSFWRVESNGAYTLLTNEYQPLKSVNPRYYSWGGAGSEFSAAFSWSATPDEQIYGTGTQQDHAINKKGQVIDLINFNSQIPTPVFMSSKGYAMIWNSPAEGRMEFGSLRTRITSDSTTVVDYVIVSAPQGDYDQLQQRLTALTGRAPTPPDFSLGYLHSKLRYENQSEVIQLAENFVKYNIPVSLIVIDYQSWAHQGDWSLDAGLWPDVAEMSAQVKQLTGAEMMASSWPSVEDASVNYATMQANGYLSATRSGPGVTDSWNGSYIRNYDATNPAARAFFWSQLKRNYFDLGIKNFWIDQADGGNLGEAYENNGQSTYVQSIPYPLADVLYAAGTQQSAGKLYPWAHQQAIDEGLRNVTSTQPGSPCDYLSLSRSGYIGSQRFCSIIWSGDTTSVWETLGTQVASGLSAAASGFGWWTNDAGGFQIDPTVPWSGNIDEPQYRELYVRWLQWSTFLPFMRNHGSRTCNVQNAYTCNNEPWTYGDSNTPIIASYINLRYQLHDYLKAVFEQFSAKGRMIMRPLYMDFGKSDLQILNRSAINDNVTTQQYMFGPRLLVTPVTLPNVTEWEVYLPQPGDANGNGTEPWTYWWTNVTYAGGQSVKVPAPLEHIPVFHLGSREDILAGRVF</sequence>
<dbReference type="Gene3D" id="3.20.20.80">
    <property type="entry name" value="Glycosidases"/>
    <property type="match status" value="1"/>
</dbReference>
<dbReference type="Proteomes" id="UP000316270">
    <property type="component" value="Chromosome 18"/>
</dbReference>
<evidence type="ECO:0000313" key="6">
    <source>
        <dbReference type="EMBL" id="QDS77717.1"/>
    </source>
</evidence>
<dbReference type="STRING" id="50376.A0A517LQ08"/>
<dbReference type="SUPFAM" id="SSF51445">
    <property type="entry name" value="(Trans)glycosidases"/>
    <property type="match status" value="1"/>
</dbReference>
<dbReference type="InterPro" id="IPR051816">
    <property type="entry name" value="Glycosyl_Hydrolase_31"/>
</dbReference>